<dbReference type="SMART" id="SM00409">
    <property type="entry name" value="IG"/>
    <property type="match status" value="1"/>
</dbReference>
<dbReference type="InterPro" id="IPR003599">
    <property type="entry name" value="Ig_sub"/>
</dbReference>
<evidence type="ECO:0000256" key="1">
    <source>
        <dbReference type="ARBA" id="ARBA00022859"/>
    </source>
</evidence>
<keyword evidence="3" id="KW-1280">Immunoglobulin</keyword>
<dbReference type="Ensembl" id="ENSDCDT00010034946.1">
    <property type="protein sequence ID" value="ENSDCDP00010028233.1"/>
    <property type="gene ID" value="ENSDCDG00010017880.1"/>
</dbReference>
<organism evidence="6 7">
    <name type="scientific">Denticeps clupeoides</name>
    <name type="common">denticle herring</name>
    <dbReference type="NCBI Taxonomy" id="299321"/>
    <lineage>
        <taxon>Eukaryota</taxon>
        <taxon>Metazoa</taxon>
        <taxon>Chordata</taxon>
        <taxon>Craniata</taxon>
        <taxon>Vertebrata</taxon>
        <taxon>Euteleostomi</taxon>
        <taxon>Actinopterygii</taxon>
        <taxon>Neopterygii</taxon>
        <taxon>Teleostei</taxon>
        <taxon>Clupei</taxon>
        <taxon>Clupeiformes</taxon>
        <taxon>Denticipitoidei</taxon>
        <taxon>Denticipitidae</taxon>
        <taxon>Denticeps</taxon>
    </lineage>
</organism>
<dbReference type="Pfam" id="PF07686">
    <property type="entry name" value="V-set"/>
    <property type="match status" value="1"/>
</dbReference>
<keyword evidence="4" id="KW-0732">Signal</keyword>
<dbReference type="Gene3D" id="2.60.40.10">
    <property type="entry name" value="Immunoglobulins"/>
    <property type="match status" value="1"/>
</dbReference>
<sequence length="135" mass="14994">MVNKLSFLLLFLTSLESIPSSAVMKKPGETLSLSCKGSGFAFSSSGMHWVRQPTGKALEWMGAIWYDASRTIYAKSVEGRTEITRDNNNHMVYLKLSGLKAEDSAVYFCTRKHSDSVWGVLVQNLSHPFVSLSLN</sequence>
<keyword evidence="1" id="KW-0391">Immunity</keyword>
<evidence type="ECO:0000256" key="4">
    <source>
        <dbReference type="SAM" id="SignalP"/>
    </source>
</evidence>
<feature type="domain" description="Ig-like" evidence="5">
    <location>
        <begin position="13"/>
        <end position="126"/>
    </location>
</feature>
<dbReference type="PANTHER" id="PTHR23266">
    <property type="entry name" value="IMMUNOGLOBULIN HEAVY CHAIN"/>
    <property type="match status" value="1"/>
</dbReference>
<evidence type="ECO:0000256" key="3">
    <source>
        <dbReference type="ARBA" id="ARBA00043265"/>
    </source>
</evidence>
<dbReference type="InterPro" id="IPR013783">
    <property type="entry name" value="Ig-like_fold"/>
</dbReference>
<keyword evidence="7" id="KW-1185">Reference proteome</keyword>
<evidence type="ECO:0000256" key="2">
    <source>
        <dbReference type="ARBA" id="ARBA00023130"/>
    </source>
</evidence>
<dbReference type="SUPFAM" id="SSF48726">
    <property type="entry name" value="Immunoglobulin"/>
    <property type="match status" value="1"/>
</dbReference>
<dbReference type="GO" id="GO:0005576">
    <property type="term" value="C:extracellular region"/>
    <property type="evidence" value="ECO:0007669"/>
    <property type="project" value="UniProtKB-ARBA"/>
</dbReference>
<dbReference type="InterPro" id="IPR013106">
    <property type="entry name" value="Ig_V-set"/>
</dbReference>
<dbReference type="GO" id="GO:0002250">
    <property type="term" value="P:adaptive immune response"/>
    <property type="evidence" value="ECO:0007669"/>
    <property type="project" value="UniProtKB-KW"/>
</dbReference>
<feature type="chain" id="PRO_5044318365" description="Ig-like domain-containing protein" evidence="4">
    <location>
        <begin position="18"/>
        <end position="135"/>
    </location>
</feature>
<dbReference type="InterPro" id="IPR050199">
    <property type="entry name" value="IgHV"/>
</dbReference>
<dbReference type="PROSITE" id="PS50835">
    <property type="entry name" value="IG_LIKE"/>
    <property type="match status" value="1"/>
</dbReference>
<proteinExistence type="predicted"/>
<reference evidence="6" key="1">
    <citation type="submission" date="2025-08" db="UniProtKB">
        <authorList>
            <consortium name="Ensembl"/>
        </authorList>
    </citation>
    <scope>IDENTIFICATION</scope>
</reference>
<keyword evidence="2" id="KW-1064">Adaptive immunity</keyword>
<dbReference type="SMART" id="SM00406">
    <property type="entry name" value="IGv"/>
    <property type="match status" value="1"/>
</dbReference>
<dbReference type="AlphaFoldDB" id="A0AAY4C585"/>
<name>A0AAY4C585_9TELE</name>
<dbReference type="GeneTree" id="ENSGT01020000230358"/>
<dbReference type="Proteomes" id="UP000694580">
    <property type="component" value="Unplaced"/>
</dbReference>
<dbReference type="InterPro" id="IPR036179">
    <property type="entry name" value="Ig-like_dom_sf"/>
</dbReference>
<reference evidence="6" key="2">
    <citation type="submission" date="2025-09" db="UniProtKB">
        <authorList>
            <consortium name="Ensembl"/>
        </authorList>
    </citation>
    <scope>IDENTIFICATION</scope>
</reference>
<feature type="signal peptide" evidence="4">
    <location>
        <begin position="1"/>
        <end position="17"/>
    </location>
</feature>
<accession>A0AAY4C585</accession>
<dbReference type="GO" id="GO:0019814">
    <property type="term" value="C:immunoglobulin complex"/>
    <property type="evidence" value="ECO:0007669"/>
    <property type="project" value="UniProtKB-KW"/>
</dbReference>
<evidence type="ECO:0000313" key="7">
    <source>
        <dbReference type="Proteomes" id="UP000694580"/>
    </source>
</evidence>
<dbReference type="InterPro" id="IPR007110">
    <property type="entry name" value="Ig-like_dom"/>
</dbReference>
<evidence type="ECO:0000313" key="6">
    <source>
        <dbReference type="Ensembl" id="ENSDCDP00010028233.1"/>
    </source>
</evidence>
<evidence type="ECO:0000259" key="5">
    <source>
        <dbReference type="PROSITE" id="PS50835"/>
    </source>
</evidence>
<protein>
    <recommendedName>
        <fullName evidence="5">Ig-like domain-containing protein</fullName>
    </recommendedName>
</protein>